<evidence type="ECO:0000256" key="2">
    <source>
        <dbReference type="ARBA" id="ARBA00023110"/>
    </source>
</evidence>
<evidence type="ECO:0000256" key="1">
    <source>
        <dbReference type="ARBA" id="ARBA00000971"/>
    </source>
</evidence>
<protein>
    <recommendedName>
        <fullName evidence="5">Peptidyl-prolyl cis-trans isomerase</fullName>
        <ecNumber evidence="5">5.2.1.8</ecNumber>
    </recommendedName>
</protein>
<evidence type="ECO:0000256" key="5">
    <source>
        <dbReference type="RuleBase" id="RU003915"/>
    </source>
</evidence>
<keyword evidence="8" id="KW-1185">Reference proteome</keyword>
<dbReference type="AlphaFoldDB" id="A0A2Z4GFR5"/>
<sequence>MKNVIITVLVAMGLSSCGKNFIENEDQKYLDLNREEIRAYNEANNLDLEENVATGIFFKKLVEVENPVYPDGDVTLHVAFKLSTLDGKELVNVAPEDSSFFSASSASSVFQGFVIAVSSLGEGEKGVFYLPSPLVYGANPPENLAVDPWEVTVLEMENIKSYSEDDFIDLYIARNNLATPEVTDKGVRIIRNADRPADGDLVAGDLVTVKYKGYFLNKTTFDEGEFEVSLGSGAVIPGFDDGLLNMRVGEKATIIIPWSLGYGEQGSSSIPGKTTLAFDVEILSKSN</sequence>
<dbReference type="KEGG" id="als:DJ013_17255"/>
<dbReference type="EMBL" id="CP029480">
    <property type="protein sequence ID" value="AWV99824.1"/>
    <property type="molecule type" value="Genomic_DNA"/>
</dbReference>
<dbReference type="Gene3D" id="3.10.50.40">
    <property type="match status" value="2"/>
</dbReference>
<evidence type="ECO:0000313" key="8">
    <source>
        <dbReference type="Proteomes" id="UP000249873"/>
    </source>
</evidence>
<feature type="domain" description="PPIase FKBP-type" evidence="6">
    <location>
        <begin position="204"/>
        <end position="286"/>
    </location>
</feature>
<dbReference type="SUPFAM" id="SSF54534">
    <property type="entry name" value="FKBP-like"/>
    <property type="match status" value="2"/>
</dbReference>
<dbReference type="PROSITE" id="PS51257">
    <property type="entry name" value="PROKAR_LIPOPROTEIN"/>
    <property type="match status" value="1"/>
</dbReference>
<keyword evidence="3 4" id="KW-0413">Isomerase</keyword>
<organism evidence="7 8">
    <name type="scientific">Arcticibacterium luteifluviistationis</name>
    <dbReference type="NCBI Taxonomy" id="1784714"/>
    <lineage>
        <taxon>Bacteria</taxon>
        <taxon>Pseudomonadati</taxon>
        <taxon>Bacteroidota</taxon>
        <taxon>Cytophagia</taxon>
        <taxon>Cytophagales</taxon>
        <taxon>Leadbetterellaceae</taxon>
        <taxon>Arcticibacterium</taxon>
    </lineage>
</organism>
<dbReference type="PANTHER" id="PTHR45779:SF7">
    <property type="entry name" value="PEPTIDYLPROLYL ISOMERASE"/>
    <property type="match status" value="1"/>
</dbReference>
<comment type="similarity">
    <text evidence="5">Belongs to the FKBP-type PPIase family.</text>
</comment>
<dbReference type="RefSeq" id="WP_111373192.1">
    <property type="nucleotide sequence ID" value="NZ_CP029480.1"/>
</dbReference>
<comment type="catalytic activity">
    <reaction evidence="1 4 5">
        <text>[protein]-peptidylproline (omega=180) = [protein]-peptidylproline (omega=0)</text>
        <dbReference type="Rhea" id="RHEA:16237"/>
        <dbReference type="Rhea" id="RHEA-COMP:10747"/>
        <dbReference type="Rhea" id="RHEA-COMP:10748"/>
        <dbReference type="ChEBI" id="CHEBI:83833"/>
        <dbReference type="ChEBI" id="CHEBI:83834"/>
        <dbReference type="EC" id="5.2.1.8"/>
    </reaction>
</comment>
<dbReference type="InterPro" id="IPR046357">
    <property type="entry name" value="PPIase_dom_sf"/>
</dbReference>
<feature type="domain" description="PPIase FKBP-type" evidence="6">
    <location>
        <begin position="71"/>
        <end position="162"/>
    </location>
</feature>
<evidence type="ECO:0000256" key="4">
    <source>
        <dbReference type="PROSITE-ProRule" id="PRU00277"/>
    </source>
</evidence>
<dbReference type="PROSITE" id="PS50059">
    <property type="entry name" value="FKBP_PPIASE"/>
    <property type="match status" value="2"/>
</dbReference>
<dbReference type="OrthoDB" id="979394at2"/>
<dbReference type="Proteomes" id="UP000249873">
    <property type="component" value="Chromosome"/>
</dbReference>
<accession>A0A2Z4GFR5</accession>
<dbReference type="InterPro" id="IPR001179">
    <property type="entry name" value="PPIase_FKBP_dom"/>
</dbReference>
<evidence type="ECO:0000313" key="7">
    <source>
        <dbReference type="EMBL" id="AWV99824.1"/>
    </source>
</evidence>
<keyword evidence="2 4" id="KW-0697">Rotamase</keyword>
<gene>
    <name evidence="7" type="ORF">DJ013_17255</name>
</gene>
<dbReference type="EC" id="5.2.1.8" evidence="5"/>
<dbReference type="InterPro" id="IPR044609">
    <property type="entry name" value="FKBP2/11"/>
</dbReference>
<dbReference type="Pfam" id="PF00254">
    <property type="entry name" value="FKBP_C"/>
    <property type="match status" value="1"/>
</dbReference>
<dbReference type="PANTHER" id="PTHR45779">
    <property type="entry name" value="PEPTIDYLPROLYL ISOMERASE"/>
    <property type="match status" value="1"/>
</dbReference>
<reference evidence="7 8" key="1">
    <citation type="submission" date="2018-05" db="EMBL/GenBank/DDBJ databases">
        <title>Complete genome sequence of Arcticibacterium luteifluviistationis SM1504T, a cytophagaceae bacterium isolated from Arctic surface seawater.</title>
        <authorList>
            <person name="Li Y."/>
            <person name="Qin Q.-L."/>
        </authorList>
    </citation>
    <scope>NUCLEOTIDE SEQUENCE [LARGE SCALE GENOMIC DNA]</scope>
    <source>
        <strain evidence="7 8">SM1504</strain>
    </source>
</reference>
<dbReference type="GO" id="GO:0003755">
    <property type="term" value="F:peptidyl-prolyl cis-trans isomerase activity"/>
    <property type="evidence" value="ECO:0007669"/>
    <property type="project" value="UniProtKB-UniRule"/>
</dbReference>
<evidence type="ECO:0000256" key="3">
    <source>
        <dbReference type="ARBA" id="ARBA00023235"/>
    </source>
</evidence>
<proteinExistence type="inferred from homology"/>
<name>A0A2Z4GFR5_9BACT</name>
<evidence type="ECO:0000259" key="6">
    <source>
        <dbReference type="PROSITE" id="PS50059"/>
    </source>
</evidence>